<keyword evidence="4" id="KW-1185">Reference proteome</keyword>
<feature type="compositionally biased region" description="Basic and acidic residues" evidence="1">
    <location>
        <begin position="24"/>
        <end position="37"/>
    </location>
</feature>
<dbReference type="Pfam" id="PF23309">
    <property type="entry name" value="DUF7083"/>
    <property type="match status" value="1"/>
</dbReference>
<comment type="caution">
    <text evidence="3">The sequence shown here is derived from an EMBL/GenBank/DDBJ whole genome shotgun (WGS) entry which is preliminary data.</text>
</comment>
<feature type="compositionally biased region" description="Basic residues" evidence="1">
    <location>
        <begin position="38"/>
        <end position="50"/>
    </location>
</feature>
<sequence>MKEGAEEAQTSPLEAKIQQVSIKDPVERRPRSKDKKERQKKRKRVHRNPPRCREEPKDVSNYRYDQLSKDVKMFVSDEEVGHTFAYWYKRYGLVIRDSVLPDSKKRDLILMKLDEDAYRKCGCHTIETTARNRFRDRRINCPPLTANYVPFRDYANMVKRVDEDARLKELDYTALKTLQFVAGIQDPSLREVRLRMIRRLDTHTEDTPLTIEDLVAKCENFTALKMDNTDMEGSHDVHVVQKKKVKCFNCG</sequence>
<feature type="domain" description="DUF7083" evidence="2">
    <location>
        <begin position="65"/>
        <end position="124"/>
    </location>
</feature>
<dbReference type="InterPro" id="IPR055510">
    <property type="entry name" value="DUF7083"/>
</dbReference>
<evidence type="ECO:0000313" key="4">
    <source>
        <dbReference type="Proteomes" id="UP001303046"/>
    </source>
</evidence>
<proteinExistence type="predicted"/>
<protein>
    <recommendedName>
        <fullName evidence="2">DUF7083 domain-containing protein</fullName>
    </recommendedName>
</protein>
<name>A0ABR1EFP3_NECAM</name>
<organism evidence="3 4">
    <name type="scientific">Necator americanus</name>
    <name type="common">Human hookworm</name>
    <dbReference type="NCBI Taxonomy" id="51031"/>
    <lineage>
        <taxon>Eukaryota</taxon>
        <taxon>Metazoa</taxon>
        <taxon>Ecdysozoa</taxon>
        <taxon>Nematoda</taxon>
        <taxon>Chromadorea</taxon>
        <taxon>Rhabditida</taxon>
        <taxon>Rhabditina</taxon>
        <taxon>Rhabditomorpha</taxon>
        <taxon>Strongyloidea</taxon>
        <taxon>Ancylostomatidae</taxon>
        <taxon>Bunostominae</taxon>
        <taxon>Necator</taxon>
    </lineage>
</organism>
<evidence type="ECO:0000313" key="3">
    <source>
        <dbReference type="EMBL" id="KAK6761499.1"/>
    </source>
</evidence>
<feature type="region of interest" description="Disordered" evidence="1">
    <location>
        <begin position="1"/>
        <end position="59"/>
    </location>
</feature>
<reference evidence="3 4" key="1">
    <citation type="submission" date="2023-08" db="EMBL/GenBank/DDBJ databases">
        <title>A Necator americanus chromosomal reference genome.</title>
        <authorList>
            <person name="Ilik V."/>
            <person name="Petrzelkova K.J."/>
            <person name="Pardy F."/>
            <person name="Fuh T."/>
            <person name="Niatou-Singa F.S."/>
            <person name="Gouil Q."/>
            <person name="Baker L."/>
            <person name="Ritchie M.E."/>
            <person name="Jex A.R."/>
            <person name="Gazzola D."/>
            <person name="Li H."/>
            <person name="Toshio Fujiwara R."/>
            <person name="Zhan B."/>
            <person name="Aroian R.V."/>
            <person name="Pafco B."/>
            <person name="Schwarz E.M."/>
        </authorList>
    </citation>
    <scope>NUCLEOTIDE SEQUENCE [LARGE SCALE GENOMIC DNA]</scope>
    <source>
        <strain evidence="3 4">Aroian</strain>
        <tissue evidence="3">Whole animal</tissue>
    </source>
</reference>
<evidence type="ECO:0000256" key="1">
    <source>
        <dbReference type="SAM" id="MobiDB-lite"/>
    </source>
</evidence>
<evidence type="ECO:0000259" key="2">
    <source>
        <dbReference type="Pfam" id="PF23309"/>
    </source>
</evidence>
<accession>A0ABR1EFP3</accession>
<dbReference type="EMBL" id="JAVFWL010000006">
    <property type="protein sequence ID" value="KAK6761499.1"/>
    <property type="molecule type" value="Genomic_DNA"/>
</dbReference>
<gene>
    <name evidence="3" type="primary">Necator_chrX.g22697</name>
    <name evidence="3" type="ORF">RB195_022534</name>
</gene>
<dbReference type="Proteomes" id="UP001303046">
    <property type="component" value="Unassembled WGS sequence"/>
</dbReference>